<reference evidence="1 2" key="1">
    <citation type="submission" date="2023-07" db="EMBL/GenBank/DDBJ databases">
        <title>Sequencing the genomes of 1000 actinobacteria strains.</title>
        <authorList>
            <person name="Klenk H.-P."/>
        </authorList>
    </citation>
    <scope>NUCLEOTIDE SEQUENCE [LARGE SCALE GENOMIC DNA]</scope>
    <source>
        <strain evidence="1 2">DSM 17163</strain>
    </source>
</reference>
<dbReference type="EMBL" id="JAUSQX010000001">
    <property type="protein sequence ID" value="MDP9806044.1"/>
    <property type="molecule type" value="Genomic_DNA"/>
</dbReference>
<sequence>MIFGGKRKLKKPTPEFLAREDELERHIAAAPPLTVVTAEQLYSPVVGNALQLFEAGDFSALDDRYSTLPDIEHHTMYVVVMGKHREHMGHQRTRNGTRRYIHRNRSARLGLLAPEHHFADGLSLHRRQDDPA</sequence>
<evidence type="ECO:0000313" key="2">
    <source>
        <dbReference type="Proteomes" id="UP001243212"/>
    </source>
</evidence>
<proteinExistence type="predicted"/>
<keyword evidence="2" id="KW-1185">Reference proteome</keyword>
<organism evidence="1 2">
    <name type="scientific">Trueperella bonasi</name>
    <dbReference type="NCBI Taxonomy" id="312286"/>
    <lineage>
        <taxon>Bacteria</taxon>
        <taxon>Bacillati</taxon>
        <taxon>Actinomycetota</taxon>
        <taxon>Actinomycetes</taxon>
        <taxon>Actinomycetales</taxon>
        <taxon>Actinomycetaceae</taxon>
        <taxon>Trueperella</taxon>
    </lineage>
</organism>
<dbReference type="Proteomes" id="UP001243212">
    <property type="component" value="Unassembled WGS sequence"/>
</dbReference>
<name>A0ABT9NF76_9ACTO</name>
<comment type="caution">
    <text evidence="1">The sequence shown here is derived from an EMBL/GenBank/DDBJ whole genome shotgun (WGS) entry which is preliminary data.</text>
</comment>
<protein>
    <submittedName>
        <fullName evidence="1">Uncharacterized protein</fullName>
    </submittedName>
</protein>
<accession>A0ABT9NF76</accession>
<gene>
    <name evidence="1" type="ORF">J2S70_000626</name>
</gene>
<evidence type="ECO:0000313" key="1">
    <source>
        <dbReference type="EMBL" id="MDP9806044.1"/>
    </source>
</evidence>
<dbReference type="RefSeq" id="WP_307682287.1">
    <property type="nucleotide sequence ID" value="NZ_JAUSQX010000001.1"/>
</dbReference>